<keyword evidence="3" id="KW-1185">Reference proteome</keyword>
<dbReference type="InterPro" id="IPR002624">
    <property type="entry name" value="DCK/DGK"/>
</dbReference>
<keyword evidence="2" id="KW-0808">Transferase</keyword>
<comment type="caution">
    <text evidence="2">The sequence shown here is derived from an EMBL/GenBank/DDBJ whole genome shotgun (WGS) entry which is preliminary data.</text>
</comment>
<gene>
    <name evidence="2" type="ORF">KQ878_02000</name>
</gene>
<evidence type="ECO:0000259" key="1">
    <source>
        <dbReference type="Pfam" id="PF01712"/>
    </source>
</evidence>
<evidence type="ECO:0000313" key="2">
    <source>
        <dbReference type="EMBL" id="MBU4693654.1"/>
    </source>
</evidence>
<protein>
    <submittedName>
        <fullName evidence="2">Deoxynucleoside kinase</fullName>
    </submittedName>
</protein>
<proteinExistence type="predicted"/>
<dbReference type="GO" id="GO:0016301">
    <property type="term" value="F:kinase activity"/>
    <property type="evidence" value="ECO:0007669"/>
    <property type="project" value="UniProtKB-KW"/>
</dbReference>
<feature type="domain" description="Deoxynucleoside kinase" evidence="1">
    <location>
        <begin position="3"/>
        <end position="196"/>
    </location>
</feature>
<dbReference type="RefSeq" id="WP_216567831.1">
    <property type="nucleotide sequence ID" value="NZ_JAHMHK010000002.1"/>
</dbReference>
<dbReference type="Proteomes" id="UP000812267">
    <property type="component" value="Unassembled WGS sequence"/>
</dbReference>
<sequence length="223" mass="26433">MVIGISGMIGSGKSTLAKGLNNYYKNSILLEEFEENDPVFNTFLRWFYEQKQNIDIGFQSFIIESLSDSFQKCVNKFSENKLNWKTDHIFLDRFNLEHYIFAVMTLKTKKPKYLKGFDAMFRNLIDPNENPDLAIYIDINFDTFKERITKRGRKSEIDNYEQNEEYFKELHALYKDLFINLMKSFDIPFAVIDSNGKNDIQILGEAIEIIEKFDFSKSKRYNY</sequence>
<reference evidence="2" key="1">
    <citation type="submission" date="2021-06" db="EMBL/GenBank/DDBJ databases">
        <title>Novel Mycoplasma species detected in California sea lions (Zalophus californianus) from the USA.</title>
        <authorList>
            <person name="Volokhov D.V."/>
            <person name="Furtak V.A."/>
            <person name="Zagorodnyaya T.A."/>
        </authorList>
    </citation>
    <scope>NUCLEOTIDE SEQUENCE [LARGE SCALE GENOMIC DNA]</scope>
    <source>
        <strain evidence="2">CSL 4779</strain>
    </source>
</reference>
<dbReference type="InterPro" id="IPR050566">
    <property type="entry name" value="Deoxyribonucleoside_kinase"/>
</dbReference>
<dbReference type="Pfam" id="PF01712">
    <property type="entry name" value="dNK"/>
    <property type="match status" value="1"/>
</dbReference>
<organism evidence="2 3">
    <name type="scientific">Mycoplasma zalophidermidis</name>
    <dbReference type="NCBI Taxonomy" id="398174"/>
    <lineage>
        <taxon>Bacteria</taxon>
        <taxon>Bacillati</taxon>
        <taxon>Mycoplasmatota</taxon>
        <taxon>Mollicutes</taxon>
        <taxon>Mycoplasmataceae</taxon>
        <taxon>Mycoplasma</taxon>
    </lineage>
</organism>
<evidence type="ECO:0000313" key="3">
    <source>
        <dbReference type="Proteomes" id="UP000812267"/>
    </source>
</evidence>
<dbReference type="PIRSF" id="PIRSF000705">
    <property type="entry name" value="DNK"/>
    <property type="match status" value="1"/>
</dbReference>
<dbReference type="PANTHER" id="PTHR10513:SF35">
    <property type="entry name" value="DEOXYADENOSINE KINASE"/>
    <property type="match status" value="1"/>
</dbReference>
<accession>A0ABS6DRM0</accession>
<name>A0ABS6DRM0_9MOLU</name>
<dbReference type="EMBL" id="JAHMHK010000002">
    <property type="protein sequence ID" value="MBU4693654.1"/>
    <property type="molecule type" value="Genomic_DNA"/>
</dbReference>
<keyword evidence="2" id="KW-0418">Kinase</keyword>
<dbReference type="InterPro" id="IPR031314">
    <property type="entry name" value="DNK_dom"/>
</dbReference>
<dbReference type="PANTHER" id="PTHR10513">
    <property type="entry name" value="DEOXYNUCLEOSIDE KINASE"/>
    <property type="match status" value="1"/>
</dbReference>